<protein>
    <recommendedName>
        <fullName evidence="1">Calcineurin-like phosphoesterase domain-containing protein</fullName>
    </recommendedName>
</protein>
<accession>A0A4Z0Y8J2</accession>
<dbReference type="InterPro" id="IPR004843">
    <property type="entry name" value="Calcineurin-like_PHP"/>
</dbReference>
<gene>
    <name evidence="2" type="ORF">CAGA_20720</name>
</gene>
<evidence type="ECO:0000313" key="3">
    <source>
        <dbReference type="Proteomes" id="UP000297714"/>
    </source>
</evidence>
<dbReference type="Proteomes" id="UP000297714">
    <property type="component" value="Unassembled WGS sequence"/>
</dbReference>
<dbReference type="SUPFAM" id="SSF56300">
    <property type="entry name" value="Metallo-dependent phosphatases"/>
    <property type="match status" value="1"/>
</dbReference>
<organism evidence="2 3">
    <name type="scientific">Caproiciproducens galactitolivorans</name>
    <dbReference type="NCBI Taxonomy" id="642589"/>
    <lineage>
        <taxon>Bacteria</taxon>
        <taxon>Bacillati</taxon>
        <taxon>Bacillota</taxon>
        <taxon>Clostridia</taxon>
        <taxon>Eubacteriales</taxon>
        <taxon>Acutalibacteraceae</taxon>
        <taxon>Caproiciproducens</taxon>
    </lineage>
</organism>
<dbReference type="Gene3D" id="3.60.21.10">
    <property type="match status" value="1"/>
</dbReference>
<keyword evidence="3" id="KW-1185">Reference proteome</keyword>
<dbReference type="AlphaFoldDB" id="A0A4Z0Y8J2"/>
<reference evidence="2 3" key="1">
    <citation type="submission" date="2019-04" db="EMBL/GenBank/DDBJ databases">
        <authorList>
            <person name="Poehlein A."/>
            <person name="Bengelsdorf F.R."/>
            <person name="Duerre P."/>
            <person name="Daniel R."/>
        </authorList>
    </citation>
    <scope>NUCLEOTIDE SEQUENCE [LARGE SCALE GENOMIC DNA]</scope>
    <source>
        <strain evidence="2 3">BS-1</strain>
    </source>
</reference>
<sequence length="229" mass="26460">MIYITGDTHGEMCRFESRAVKKLKKGDTLIVCGDFGFLWDGGAKEEKNLRKLGKKKYNLLFLDGSHENFDLLDKYPITEWNGGLVQNISGNLYHLMRGQVYTIEGKKIFTFGGGESTEKRIRIAAGKWWEREMPSMEEMAAGVKNLSAVGMAVDYIITHEPAPRVMTNTVNPPENTNQLEAYFEQLAKQVKFEKWFFGSLHIDRKITYRNYAVFEEVLPVEEIQKKRYR</sequence>
<dbReference type="Pfam" id="PF00149">
    <property type="entry name" value="Metallophos"/>
    <property type="match status" value="1"/>
</dbReference>
<dbReference type="OrthoDB" id="9787800at2"/>
<dbReference type="EMBL" id="SRMQ01000010">
    <property type="protein sequence ID" value="TGJ75865.1"/>
    <property type="molecule type" value="Genomic_DNA"/>
</dbReference>
<dbReference type="GO" id="GO:0016787">
    <property type="term" value="F:hydrolase activity"/>
    <property type="evidence" value="ECO:0007669"/>
    <property type="project" value="InterPro"/>
</dbReference>
<name>A0A4Z0Y8J2_9FIRM</name>
<dbReference type="InterPro" id="IPR029052">
    <property type="entry name" value="Metallo-depent_PP-like"/>
</dbReference>
<dbReference type="RefSeq" id="WP_135660497.1">
    <property type="nucleotide sequence ID" value="NZ_JAJUFJ010000009.1"/>
</dbReference>
<evidence type="ECO:0000313" key="2">
    <source>
        <dbReference type="EMBL" id="TGJ75865.1"/>
    </source>
</evidence>
<evidence type="ECO:0000259" key="1">
    <source>
        <dbReference type="Pfam" id="PF00149"/>
    </source>
</evidence>
<proteinExistence type="predicted"/>
<comment type="caution">
    <text evidence="2">The sequence shown here is derived from an EMBL/GenBank/DDBJ whole genome shotgun (WGS) entry which is preliminary data.</text>
</comment>
<feature type="domain" description="Calcineurin-like phosphoesterase" evidence="1">
    <location>
        <begin position="2"/>
        <end position="163"/>
    </location>
</feature>